<evidence type="ECO:0000256" key="2">
    <source>
        <dbReference type="ARBA" id="ARBA00038825"/>
    </source>
</evidence>
<evidence type="ECO:0000256" key="1">
    <source>
        <dbReference type="ARBA" id="ARBA00037217"/>
    </source>
</evidence>
<comment type="caution">
    <text evidence="5">The sequence shown here is derived from an EMBL/GenBank/DDBJ whole genome shotgun (WGS) entry which is preliminary data.</text>
</comment>
<dbReference type="InterPro" id="IPR002937">
    <property type="entry name" value="Amino_oxidase"/>
</dbReference>
<dbReference type="GO" id="GO:0005829">
    <property type="term" value="C:cytosol"/>
    <property type="evidence" value="ECO:0007669"/>
    <property type="project" value="TreeGrafter"/>
</dbReference>
<gene>
    <name evidence="5" type="ORF">HYZ11_02465</name>
</gene>
<reference evidence="5" key="1">
    <citation type="submission" date="2020-07" db="EMBL/GenBank/DDBJ databases">
        <title>Huge and variable diversity of episymbiotic CPR bacteria and DPANN archaea in groundwater ecosystems.</title>
        <authorList>
            <person name="He C.Y."/>
            <person name="Keren R."/>
            <person name="Whittaker M."/>
            <person name="Farag I.F."/>
            <person name="Doudna J."/>
            <person name="Cate J.H.D."/>
            <person name="Banfield J.F."/>
        </authorList>
    </citation>
    <scope>NUCLEOTIDE SEQUENCE</scope>
    <source>
        <strain evidence="5">NC_groundwater_763_Ag_S-0.2um_68_21</strain>
    </source>
</reference>
<accession>A0A932HVU3</accession>
<feature type="domain" description="Amine oxidase" evidence="4">
    <location>
        <begin position="21"/>
        <end position="282"/>
    </location>
</feature>
<dbReference type="Pfam" id="PF01593">
    <property type="entry name" value="Amino_oxidase"/>
    <property type="match status" value="1"/>
</dbReference>
<evidence type="ECO:0000313" key="6">
    <source>
        <dbReference type="Proteomes" id="UP000782312"/>
    </source>
</evidence>
<comment type="function">
    <text evidence="1">Probable oxidoreductase that may play a role as regulator of mitochondrial function.</text>
</comment>
<dbReference type="Proteomes" id="UP000782312">
    <property type="component" value="Unassembled WGS sequence"/>
</dbReference>
<evidence type="ECO:0000259" key="4">
    <source>
        <dbReference type="Pfam" id="PF01593"/>
    </source>
</evidence>
<dbReference type="InterPro" id="IPR036188">
    <property type="entry name" value="FAD/NAD-bd_sf"/>
</dbReference>
<dbReference type="SUPFAM" id="SSF51905">
    <property type="entry name" value="FAD/NAD(P)-binding domain"/>
    <property type="match status" value="1"/>
</dbReference>
<evidence type="ECO:0000256" key="3">
    <source>
        <dbReference type="ARBA" id="ARBA00040298"/>
    </source>
</evidence>
<dbReference type="AlphaFoldDB" id="A0A932HVU3"/>
<name>A0A932HVU3_UNCTE</name>
<dbReference type="Gene3D" id="3.50.50.60">
    <property type="entry name" value="FAD/NAD(P)-binding domain"/>
    <property type="match status" value="2"/>
</dbReference>
<evidence type="ECO:0000313" key="5">
    <source>
        <dbReference type="EMBL" id="MBI3126451.1"/>
    </source>
</evidence>
<sequence length="525" mass="56410">MPPPTKRARYDAVVAGGGHNGLVAAAYLAGAGLSVLVLERRERTGGAAVSERLFPGFEAELSPYAYLVSLFPRKIAEDLGLRFEMRRRRVASCTPYEREGRRGALLISNEDERITEASFRALPDGKEEYAGFRRLQALARAAAERLWPTLLGPLPSREEMRARFRGQEAAWDFLFERPLGEGIERHLRDDLVRGLVFTDATIGVLADPHDPGLLQNRTFLYHAIGNGTGDWCVPVGGMGRLTGELAARALASGAEILTGAEVTGIEPETGGAGVRFRHAGEDHAAGARWALVNLAPRELARVLPGYREPWEPEEGAFLKINMLLERLPRLKGGVGPADAFRGTFHAEEGYANIRLANAGARGGAFPSAPPVEVYCHTLTDPSILSPELAARGCHSLGLFGLAAPHGLFLERNEAAKAEQAGRCLASLEAHLEEPLGDCLLRGADGRPCVEVKSPLDVERELGMPLGNIFHGRLAWPFAEREEEGGAWGVETGVGRVLLCGSGARRGGCVSGIPGHNAAMKVLGRG</sequence>
<comment type="subunit">
    <text evidence="2">Interacts with COX5B; this interaction may contribute to localize PYROXD2 to the inner face of the inner mitochondrial membrane.</text>
</comment>
<dbReference type="PANTHER" id="PTHR10668">
    <property type="entry name" value="PHYTOENE DEHYDROGENASE"/>
    <property type="match status" value="1"/>
</dbReference>
<proteinExistence type="predicted"/>
<dbReference type="PANTHER" id="PTHR10668:SF103">
    <property type="entry name" value="PYRIDINE NUCLEOTIDE-DISULFIDE OXIDOREDUCTASE DOMAIN-CONTAINING PROTEIN 2"/>
    <property type="match status" value="1"/>
</dbReference>
<organism evidence="5 6">
    <name type="scientific">Tectimicrobiota bacterium</name>
    <dbReference type="NCBI Taxonomy" id="2528274"/>
    <lineage>
        <taxon>Bacteria</taxon>
        <taxon>Pseudomonadati</taxon>
        <taxon>Nitrospinota/Tectimicrobiota group</taxon>
        <taxon>Candidatus Tectimicrobiota</taxon>
    </lineage>
</organism>
<protein>
    <recommendedName>
        <fullName evidence="3">Pyridine nucleotide-disulfide oxidoreductase domain-containing protein 2</fullName>
    </recommendedName>
</protein>
<dbReference type="EMBL" id="JACPUR010000003">
    <property type="protein sequence ID" value="MBI3126451.1"/>
    <property type="molecule type" value="Genomic_DNA"/>
</dbReference>
<dbReference type="GO" id="GO:0016491">
    <property type="term" value="F:oxidoreductase activity"/>
    <property type="evidence" value="ECO:0007669"/>
    <property type="project" value="InterPro"/>
</dbReference>